<dbReference type="EMBL" id="RBNJ01006731">
    <property type="protein sequence ID" value="RUS28350.1"/>
    <property type="molecule type" value="Genomic_DNA"/>
</dbReference>
<keyword evidence="2" id="KW-1185">Reference proteome</keyword>
<evidence type="ECO:0000313" key="2">
    <source>
        <dbReference type="Proteomes" id="UP000274822"/>
    </source>
</evidence>
<sequence>MYASFLLNYKPSHVSVSADIGSAGYFLDQSGDFFPILLGKLSAMNDAPPPYGGPIQWLSVPNDGTGSMVVTKYLTNPT</sequence>
<dbReference type="AlphaFoldDB" id="A0A433QEV1"/>
<gene>
    <name evidence="1" type="ORF">BC938DRAFT_481986</name>
</gene>
<comment type="caution">
    <text evidence="1">The sequence shown here is derived from an EMBL/GenBank/DDBJ whole genome shotgun (WGS) entry which is preliminary data.</text>
</comment>
<protein>
    <submittedName>
        <fullName evidence="1">Uncharacterized protein</fullName>
    </submittedName>
</protein>
<evidence type="ECO:0000313" key="1">
    <source>
        <dbReference type="EMBL" id="RUS28350.1"/>
    </source>
</evidence>
<reference evidence="1 2" key="1">
    <citation type="journal article" date="2018" name="New Phytol.">
        <title>Phylogenomics of Endogonaceae and evolution of mycorrhizas within Mucoromycota.</title>
        <authorList>
            <person name="Chang Y."/>
            <person name="Desiro A."/>
            <person name="Na H."/>
            <person name="Sandor L."/>
            <person name="Lipzen A."/>
            <person name="Clum A."/>
            <person name="Barry K."/>
            <person name="Grigoriev I.V."/>
            <person name="Martin F.M."/>
            <person name="Stajich J.E."/>
            <person name="Smith M.E."/>
            <person name="Bonito G."/>
            <person name="Spatafora J.W."/>
        </authorList>
    </citation>
    <scope>NUCLEOTIDE SEQUENCE [LARGE SCALE GENOMIC DNA]</scope>
    <source>
        <strain evidence="1 2">AD002</strain>
    </source>
</reference>
<name>A0A433QEV1_9FUNG</name>
<organism evidence="1 2">
    <name type="scientific">Jimgerdemannia flammicorona</name>
    <dbReference type="NCBI Taxonomy" id="994334"/>
    <lineage>
        <taxon>Eukaryota</taxon>
        <taxon>Fungi</taxon>
        <taxon>Fungi incertae sedis</taxon>
        <taxon>Mucoromycota</taxon>
        <taxon>Mucoromycotina</taxon>
        <taxon>Endogonomycetes</taxon>
        <taxon>Endogonales</taxon>
        <taxon>Endogonaceae</taxon>
        <taxon>Jimgerdemannia</taxon>
    </lineage>
</organism>
<dbReference type="Proteomes" id="UP000274822">
    <property type="component" value="Unassembled WGS sequence"/>
</dbReference>
<proteinExistence type="predicted"/>
<accession>A0A433QEV1</accession>